<protein>
    <submittedName>
        <fullName evidence="1">Uncharacterized protein</fullName>
    </submittedName>
</protein>
<sequence>MKVTQLVVMPQGRDLNGCGFHALFNASTVLTRLAPSSEGLAGMSTTTHSGLHDELAFQSERAAWVAALKAKAQQEGDRFYPWTIRCVDAGVLERLHAEYLIEHYPSLAALGGKEAFVLLPELCTESLKTGLFGEAEATAVHGHIQAFRQASVQAVAFLIGSLNHWVTLVAHKRGTDVELWYMDSRGYDIAVCAGDEELLHHMVQTYVEATASESPLGVEERRRSHLQSLRSTHFAIHLLADCLAVEGIAECWLAFRKEKTPTSPPLSPSWTENDARERRKALVLEWLRDYNGLQALERDVVRKIEMRGGIEKLSPQARLTLRTWLDDMVGHHLSEVQPRDVEPVEAESTTGAAVGERTLASLKAGCSSASGSRWAGGLSSGGFWPFCNTVSLGMRSILRNTSFFCAEHTKRTSSSSIGLGVSSPYARHMISTRAFPSTTVTRTVEEEGAQAEDE</sequence>
<dbReference type="RefSeq" id="XP_004345982.1">
    <property type="nucleotide sequence ID" value="XM_004345932.1"/>
</dbReference>
<gene>
    <name evidence="1" type="ORF">ACA1_183740</name>
</gene>
<evidence type="ECO:0000313" key="2">
    <source>
        <dbReference type="Proteomes" id="UP000011083"/>
    </source>
</evidence>
<dbReference type="GeneID" id="14922332"/>
<reference evidence="1 2" key="1">
    <citation type="journal article" date="2013" name="Genome Biol.">
        <title>Genome of Acanthamoeba castellanii highlights extensive lateral gene transfer and early evolution of tyrosine kinase signaling.</title>
        <authorList>
            <person name="Clarke M."/>
            <person name="Lohan A.J."/>
            <person name="Liu B."/>
            <person name="Lagkouvardos I."/>
            <person name="Roy S."/>
            <person name="Zafar N."/>
            <person name="Bertelli C."/>
            <person name="Schilde C."/>
            <person name="Kianianmomeni A."/>
            <person name="Burglin T.R."/>
            <person name="Frech C."/>
            <person name="Turcotte B."/>
            <person name="Kopec K.O."/>
            <person name="Synnott J.M."/>
            <person name="Choo C."/>
            <person name="Paponov I."/>
            <person name="Finkler A."/>
            <person name="Soon Heng Tan C."/>
            <person name="Hutchins A.P."/>
            <person name="Weinmeier T."/>
            <person name="Rattei T."/>
            <person name="Chu J.S."/>
            <person name="Gimenez G."/>
            <person name="Irimia M."/>
            <person name="Rigden D.J."/>
            <person name="Fitzpatrick D.A."/>
            <person name="Lorenzo-Morales J."/>
            <person name="Bateman A."/>
            <person name="Chiu C.H."/>
            <person name="Tang P."/>
            <person name="Hegemann P."/>
            <person name="Fromm H."/>
            <person name="Raoult D."/>
            <person name="Greub G."/>
            <person name="Miranda-Saavedra D."/>
            <person name="Chen N."/>
            <person name="Nash P."/>
            <person name="Ginger M.L."/>
            <person name="Horn M."/>
            <person name="Schaap P."/>
            <person name="Caler L."/>
            <person name="Loftus B."/>
        </authorList>
    </citation>
    <scope>NUCLEOTIDE SEQUENCE [LARGE SCALE GENOMIC DNA]</scope>
    <source>
        <strain evidence="1 2">Neff</strain>
    </source>
</reference>
<dbReference type="KEGG" id="acan:ACA1_183740"/>
<accession>L8H9N0</accession>
<keyword evidence="2" id="KW-1185">Reference proteome</keyword>
<evidence type="ECO:0000313" key="1">
    <source>
        <dbReference type="EMBL" id="ELR21438.1"/>
    </source>
</evidence>
<dbReference type="EMBL" id="KB007904">
    <property type="protein sequence ID" value="ELR21438.1"/>
    <property type="molecule type" value="Genomic_DNA"/>
</dbReference>
<organism evidence="1 2">
    <name type="scientific">Acanthamoeba castellanii (strain ATCC 30010 / Neff)</name>
    <dbReference type="NCBI Taxonomy" id="1257118"/>
    <lineage>
        <taxon>Eukaryota</taxon>
        <taxon>Amoebozoa</taxon>
        <taxon>Discosea</taxon>
        <taxon>Longamoebia</taxon>
        <taxon>Centramoebida</taxon>
        <taxon>Acanthamoebidae</taxon>
        <taxon>Acanthamoeba</taxon>
    </lineage>
</organism>
<proteinExistence type="predicted"/>
<dbReference type="AlphaFoldDB" id="L8H9N0"/>
<dbReference type="Proteomes" id="UP000011083">
    <property type="component" value="Unassembled WGS sequence"/>
</dbReference>
<dbReference type="OrthoDB" id="10676544at2759"/>
<name>L8H9N0_ACACF</name>
<dbReference type="VEuPathDB" id="AmoebaDB:ACA1_183740"/>